<evidence type="ECO:0000313" key="1">
    <source>
        <dbReference type="EMBL" id="ENO17521.1"/>
    </source>
</evidence>
<evidence type="ECO:0000313" key="2">
    <source>
        <dbReference type="Proteomes" id="UP000013015"/>
    </source>
</evidence>
<dbReference type="STRING" id="888050.HMPREF9004_1431"/>
<proteinExistence type="predicted"/>
<comment type="caution">
    <text evidence="1">The sequence shown here is derived from an EMBL/GenBank/DDBJ whole genome shotgun (WGS) entry which is preliminary data.</text>
</comment>
<sequence length="54" mass="5786">MGVGTGFLSGHWERDLLASSDSSMVFAVAFSCLTWPKGDSRFVACEEDSQIASV</sequence>
<dbReference type="Proteomes" id="UP000013015">
    <property type="component" value="Unassembled WGS sequence"/>
</dbReference>
<dbReference type="EMBL" id="AQHZ01000024">
    <property type="protein sequence ID" value="ENO17521.1"/>
    <property type="molecule type" value="Genomic_DNA"/>
</dbReference>
<keyword evidence="2" id="KW-1185">Reference proteome</keyword>
<reference evidence="1 2" key="1">
    <citation type="submission" date="2013-03" db="EMBL/GenBank/DDBJ databases">
        <title>Reference genome for the Human Microbiome Project.</title>
        <authorList>
            <person name="Aqrawi P."/>
            <person name="Ayvaz T."/>
            <person name="Bess C."/>
            <person name="Blankenburg K."/>
            <person name="Coyle M."/>
            <person name="Deng J."/>
            <person name="Forbes L."/>
            <person name="Fowler G."/>
            <person name="Francisco L."/>
            <person name="Fu Q."/>
            <person name="Gibbs R."/>
            <person name="Gross S."/>
            <person name="Gubbala S."/>
            <person name="Hale W."/>
            <person name="Hemphill L."/>
            <person name="Highlander S."/>
            <person name="Hirani K."/>
            <person name="Jackson L."/>
            <person name="Jakkamsetti A."/>
            <person name="Javaid M."/>
            <person name="Jayaseelan J.C."/>
            <person name="Jiang H."/>
            <person name="Joshi V."/>
            <person name="Korchina V."/>
            <person name="Kovar C."/>
            <person name="Lara F."/>
            <person name="Lee S."/>
            <person name="Liu Y."/>
            <person name="Mata R."/>
            <person name="Mathew T."/>
            <person name="Munidasa M."/>
            <person name="Muzny D."/>
            <person name="Nazareth L."/>
            <person name="Ngo R."/>
            <person name="Nguyen L."/>
            <person name="Nguyen N."/>
            <person name="Okwuonu G."/>
            <person name="Ongeri F."/>
            <person name="Palculict T."/>
            <person name="Patil S."/>
            <person name="Petrosino J."/>
            <person name="Pham C."/>
            <person name="Pham P."/>
            <person name="Pu L.-L."/>
            <person name="Qin X."/>
            <person name="Qu J."/>
            <person name="Reid J."/>
            <person name="Ross M."/>
            <person name="Ruth R."/>
            <person name="Saada N."/>
            <person name="San Lucas F."/>
            <person name="Santibanez J."/>
            <person name="Shang Y."/>
            <person name="Simmons D."/>
            <person name="Song X.-Z."/>
            <person name="Tang L.-Y."/>
            <person name="Thornton R."/>
            <person name="Warren J."/>
            <person name="Weissenberger G."/>
            <person name="Wilczek-Boney K."/>
            <person name="Worley K."/>
            <person name="Youmans B."/>
            <person name="Zhang J."/>
            <person name="Zhang L."/>
            <person name="Zhao Z."/>
            <person name="Zhou C."/>
            <person name="Zhu D."/>
            <person name="Zhu Y."/>
        </authorList>
    </citation>
    <scope>NUCLEOTIDE SEQUENCE [LARGE SCALE GENOMIC DNA]</scope>
    <source>
        <strain evidence="1 2">F0333</strain>
    </source>
</reference>
<protein>
    <submittedName>
        <fullName evidence="1">Zinc finger protein</fullName>
    </submittedName>
</protein>
<dbReference type="HOGENOM" id="CLU_3039494_0_0_11"/>
<organism evidence="1 2">
    <name type="scientific">Schaalia cardiffensis F0333</name>
    <dbReference type="NCBI Taxonomy" id="888050"/>
    <lineage>
        <taxon>Bacteria</taxon>
        <taxon>Bacillati</taxon>
        <taxon>Actinomycetota</taxon>
        <taxon>Actinomycetes</taxon>
        <taxon>Actinomycetales</taxon>
        <taxon>Actinomycetaceae</taxon>
        <taxon>Schaalia</taxon>
    </lineage>
</organism>
<accession>N6X147</accession>
<gene>
    <name evidence="1" type="ORF">HMPREF9004_1431</name>
</gene>
<name>N6X147_9ACTO</name>
<dbReference type="PATRIC" id="fig|888050.3.peg.1369"/>
<dbReference type="AlphaFoldDB" id="N6X147"/>